<dbReference type="AlphaFoldDB" id="A0A1H2RKJ4"/>
<organism evidence="1 2">
    <name type="scientific">Marinococcus luteus</name>
    <dbReference type="NCBI Taxonomy" id="1122204"/>
    <lineage>
        <taxon>Bacteria</taxon>
        <taxon>Bacillati</taxon>
        <taxon>Bacillota</taxon>
        <taxon>Bacilli</taxon>
        <taxon>Bacillales</taxon>
        <taxon>Bacillaceae</taxon>
        <taxon>Marinococcus</taxon>
    </lineage>
</organism>
<dbReference type="OrthoDB" id="9844735at2"/>
<dbReference type="Proteomes" id="UP000199488">
    <property type="component" value="Unassembled WGS sequence"/>
</dbReference>
<evidence type="ECO:0000313" key="2">
    <source>
        <dbReference type="Proteomes" id="UP000199488"/>
    </source>
</evidence>
<keyword evidence="2" id="KW-1185">Reference proteome</keyword>
<sequence length="100" mass="11692">MHKTYADSYRCRRLGKISGLMMLGAGVLLWKYQRENRSSQDAWTASILRYVMDPEQSREEQKEQMKKAFRLAEAAGTKKQEMVQAYQHMAQNASGFKKRK</sequence>
<accession>A0A1H2RKJ4</accession>
<gene>
    <name evidence="1" type="ORF">SAMN05421781_0812</name>
</gene>
<protein>
    <submittedName>
        <fullName evidence="1">Uncharacterized protein</fullName>
    </submittedName>
</protein>
<evidence type="ECO:0000313" key="1">
    <source>
        <dbReference type="EMBL" id="SDW19778.1"/>
    </source>
</evidence>
<dbReference type="RefSeq" id="WP_091611467.1">
    <property type="nucleotide sequence ID" value="NZ_FNNC01000001.1"/>
</dbReference>
<dbReference type="EMBL" id="FNNC01000001">
    <property type="protein sequence ID" value="SDW19778.1"/>
    <property type="molecule type" value="Genomic_DNA"/>
</dbReference>
<reference evidence="1 2" key="1">
    <citation type="submission" date="2016-10" db="EMBL/GenBank/DDBJ databases">
        <authorList>
            <person name="de Groot N.N."/>
        </authorList>
    </citation>
    <scope>NUCLEOTIDE SEQUENCE [LARGE SCALE GENOMIC DNA]</scope>
    <source>
        <strain evidence="1 2">DSM 23126</strain>
    </source>
</reference>
<name>A0A1H2RKJ4_9BACI</name>
<proteinExistence type="predicted"/>